<comment type="caution">
    <text evidence="1">The sequence shown here is derived from an EMBL/GenBank/DDBJ whole genome shotgun (WGS) entry which is preliminary data.</text>
</comment>
<evidence type="ECO:0000313" key="2">
    <source>
        <dbReference type="Proteomes" id="UP000659388"/>
    </source>
</evidence>
<evidence type="ECO:0008006" key="3">
    <source>
        <dbReference type="Google" id="ProtNLM"/>
    </source>
</evidence>
<dbReference type="EMBL" id="JAESIY010000009">
    <property type="protein sequence ID" value="MBL3657826.1"/>
    <property type="molecule type" value="Genomic_DNA"/>
</dbReference>
<dbReference type="SUPFAM" id="SSF75011">
    <property type="entry name" value="3-carboxy-cis,cis-mucoante lactonizing enzyme"/>
    <property type="match status" value="1"/>
</dbReference>
<evidence type="ECO:0000313" key="1">
    <source>
        <dbReference type="EMBL" id="MBL3657826.1"/>
    </source>
</evidence>
<organism evidence="1 2">
    <name type="scientific">Fulvivirga sediminis</name>
    <dbReference type="NCBI Taxonomy" id="2803949"/>
    <lineage>
        <taxon>Bacteria</taxon>
        <taxon>Pseudomonadati</taxon>
        <taxon>Bacteroidota</taxon>
        <taxon>Cytophagia</taxon>
        <taxon>Cytophagales</taxon>
        <taxon>Fulvivirgaceae</taxon>
        <taxon>Fulvivirga</taxon>
    </lineage>
</organism>
<sequence>MKKLILLGVVLIASLLLLEYFQTKNHQSLFSYGKIQGKVKSPLVNEASGIAASIRNPGMIWTHNDSGGQPRVFLMDEHGKHHGTYYLRNGINRDWEDMATGPGPDPDKNYLYIAETGSNYGQYPYFHIFRVEEPLAGDTANVTAIVDWLTFTYPDGTNDSECLLVDPLTKDFYIFTKKEPNVAVYRYPYPQPKKDSETLIKLGTIPFSHVVGGDISADGSEILLKTYDKILYWKRKEGESIWEALQRKATRLPYIPEPQGEAICWKKDGSGFYTLSEETTGYEAHLYFYKRNNIE</sequence>
<proteinExistence type="predicted"/>
<dbReference type="Proteomes" id="UP000659388">
    <property type="component" value="Unassembled WGS sequence"/>
</dbReference>
<dbReference type="RefSeq" id="WP_202245611.1">
    <property type="nucleotide sequence ID" value="NZ_JAESIY010000009.1"/>
</dbReference>
<name>A0A937F9Q4_9BACT</name>
<reference evidence="1" key="1">
    <citation type="submission" date="2021-01" db="EMBL/GenBank/DDBJ databases">
        <title>Fulvivirga kasyanovii gen. nov., sp nov., a novel member of the phylum Bacteroidetes isolated from seawater in a mussel farm.</title>
        <authorList>
            <person name="Zhao L.-H."/>
            <person name="Wang Z.-J."/>
        </authorList>
    </citation>
    <scope>NUCLEOTIDE SEQUENCE</scope>
    <source>
        <strain evidence="1">2943</strain>
    </source>
</reference>
<accession>A0A937F9Q4</accession>
<keyword evidence="2" id="KW-1185">Reference proteome</keyword>
<protein>
    <recommendedName>
        <fullName evidence="3">PE-PGRS family protein</fullName>
    </recommendedName>
</protein>
<gene>
    <name evidence="1" type="ORF">JL102_16875</name>
</gene>
<dbReference type="AlphaFoldDB" id="A0A937F9Q4"/>